<feature type="compositionally biased region" description="Basic residues" evidence="9">
    <location>
        <begin position="425"/>
        <end position="435"/>
    </location>
</feature>
<feature type="compositionally biased region" description="Basic and acidic residues" evidence="9">
    <location>
        <begin position="412"/>
        <end position="424"/>
    </location>
</feature>
<keyword evidence="13" id="KW-1185">Reference proteome</keyword>
<name>A0A176W714_MARPO</name>
<evidence type="ECO:0000256" key="6">
    <source>
        <dbReference type="ARBA" id="ARBA00023180"/>
    </source>
</evidence>
<dbReference type="InterPro" id="IPR029019">
    <property type="entry name" value="HEX_eukaryotic_N"/>
</dbReference>
<feature type="region of interest" description="Disordered" evidence="9">
    <location>
        <begin position="407"/>
        <end position="438"/>
    </location>
</feature>
<dbReference type="InterPro" id="IPR015883">
    <property type="entry name" value="Glyco_hydro_20_cat"/>
</dbReference>
<accession>A0A176W714</accession>
<feature type="domain" description="Glycoside hydrolase family 20 catalytic" evidence="10">
    <location>
        <begin position="752"/>
        <end position="1121"/>
    </location>
</feature>
<protein>
    <recommendedName>
        <fullName evidence="3">beta-N-acetylhexosaminidase</fullName>
        <ecNumber evidence="3">3.2.1.52</ecNumber>
    </recommendedName>
</protein>
<evidence type="ECO:0000256" key="7">
    <source>
        <dbReference type="ARBA" id="ARBA00023295"/>
    </source>
</evidence>
<proteinExistence type="inferred from homology"/>
<comment type="catalytic activity">
    <reaction evidence="1">
        <text>Hydrolysis of terminal non-reducing N-acetyl-D-hexosamine residues in N-acetyl-beta-D-hexosaminides.</text>
        <dbReference type="EC" id="3.2.1.52"/>
    </reaction>
</comment>
<dbReference type="SUPFAM" id="SSF51445">
    <property type="entry name" value="(Trans)glycosidases"/>
    <property type="match status" value="1"/>
</dbReference>
<dbReference type="EC" id="3.2.1.52" evidence="3"/>
<dbReference type="Gene3D" id="3.30.379.10">
    <property type="entry name" value="Chitobiase/beta-hexosaminidase domain 2-like"/>
    <property type="match status" value="1"/>
</dbReference>
<dbReference type="InterPro" id="IPR017853">
    <property type="entry name" value="GH"/>
</dbReference>
<dbReference type="CDD" id="cd06562">
    <property type="entry name" value="GH20_HexA_HexB-like"/>
    <property type="match status" value="1"/>
</dbReference>
<feature type="active site" description="Proton donor" evidence="8">
    <location>
        <position position="918"/>
    </location>
</feature>
<dbReference type="Proteomes" id="UP000077202">
    <property type="component" value="Unassembled WGS sequence"/>
</dbReference>
<dbReference type="SUPFAM" id="SSF55545">
    <property type="entry name" value="beta-N-acetylhexosaminidase-like domain"/>
    <property type="match status" value="1"/>
</dbReference>
<comment type="caution">
    <text evidence="12">The sequence shown here is derived from an EMBL/GenBank/DDBJ whole genome shotgun (WGS) entry which is preliminary data.</text>
</comment>
<evidence type="ECO:0000256" key="8">
    <source>
        <dbReference type="PIRSR" id="PIRSR625705-1"/>
    </source>
</evidence>
<evidence type="ECO:0000256" key="5">
    <source>
        <dbReference type="ARBA" id="ARBA00022801"/>
    </source>
</evidence>
<feature type="domain" description="Beta-hexosaminidase eukaryotic type N-terminal" evidence="11">
    <location>
        <begin position="605"/>
        <end position="726"/>
    </location>
</feature>
<dbReference type="PANTHER" id="PTHR22600">
    <property type="entry name" value="BETA-HEXOSAMINIDASE"/>
    <property type="match status" value="1"/>
</dbReference>
<dbReference type="EMBL" id="LVLJ01001645">
    <property type="protein sequence ID" value="OAE28847.1"/>
    <property type="molecule type" value="Genomic_DNA"/>
</dbReference>
<dbReference type="GO" id="GO:0016020">
    <property type="term" value="C:membrane"/>
    <property type="evidence" value="ECO:0007669"/>
    <property type="project" value="TreeGrafter"/>
</dbReference>
<dbReference type="InterPro" id="IPR025705">
    <property type="entry name" value="Beta_hexosaminidase_sua/sub"/>
</dbReference>
<dbReference type="InterPro" id="IPR029018">
    <property type="entry name" value="Hex-like_dom2"/>
</dbReference>
<gene>
    <name evidence="12" type="ORF">AXG93_684s1260</name>
</gene>
<comment type="similarity">
    <text evidence="2">Belongs to the glycosyl hydrolase 20 family.</text>
</comment>
<dbReference type="PRINTS" id="PR00738">
    <property type="entry name" value="GLHYDRLASE20"/>
</dbReference>
<dbReference type="AlphaFoldDB" id="A0A176W714"/>
<keyword evidence="4" id="KW-0732">Signal</keyword>
<dbReference type="GO" id="GO:0030203">
    <property type="term" value="P:glycosaminoglycan metabolic process"/>
    <property type="evidence" value="ECO:0007669"/>
    <property type="project" value="TreeGrafter"/>
</dbReference>
<organism evidence="12 13">
    <name type="scientific">Marchantia polymorpha subsp. ruderalis</name>
    <dbReference type="NCBI Taxonomy" id="1480154"/>
    <lineage>
        <taxon>Eukaryota</taxon>
        <taxon>Viridiplantae</taxon>
        <taxon>Streptophyta</taxon>
        <taxon>Embryophyta</taxon>
        <taxon>Marchantiophyta</taxon>
        <taxon>Marchantiopsida</taxon>
        <taxon>Marchantiidae</taxon>
        <taxon>Marchantiales</taxon>
        <taxon>Marchantiaceae</taxon>
        <taxon>Marchantia</taxon>
    </lineage>
</organism>
<keyword evidence="7" id="KW-0326">Glycosidase</keyword>
<dbReference type="FunFam" id="3.20.20.80:FF:000063">
    <property type="entry name" value="Beta-hexosaminidase"/>
    <property type="match status" value="1"/>
</dbReference>
<evidence type="ECO:0000256" key="9">
    <source>
        <dbReference type="SAM" id="MobiDB-lite"/>
    </source>
</evidence>
<dbReference type="PANTHER" id="PTHR22600:SF26">
    <property type="entry name" value="BETA-N-ACETYLHEXOSAMINIDASE"/>
    <property type="match status" value="1"/>
</dbReference>
<dbReference type="GO" id="GO:0005975">
    <property type="term" value="P:carbohydrate metabolic process"/>
    <property type="evidence" value="ECO:0007669"/>
    <property type="project" value="InterPro"/>
</dbReference>
<dbReference type="Pfam" id="PF14845">
    <property type="entry name" value="Glycohydro_20b2"/>
    <property type="match status" value="1"/>
</dbReference>
<evidence type="ECO:0000256" key="2">
    <source>
        <dbReference type="ARBA" id="ARBA00006285"/>
    </source>
</evidence>
<evidence type="ECO:0000259" key="11">
    <source>
        <dbReference type="Pfam" id="PF14845"/>
    </source>
</evidence>
<dbReference type="GO" id="GO:0004563">
    <property type="term" value="F:beta-N-acetylhexosaminidase activity"/>
    <property type="evidence" value="ECO:0007669"/>
    <property type="project" value="UniProtKB-EC"/>
</dbReference>
<dbReference type="Pfam" id="PF00728">
    <property type="entry name" value="Glyco_hydro_20"/>
    <property type="match status" value="1"/>
</dbReference>
<keyword evidence="5" id="KW-0378">Hydrolase</keyword>
<evidence type="ECO:0000313" key="12">
    <source>
        <dbReference type="EMBL" id="OAE28847.1"/>
    </source>
</evidence>
<evidence type="ECO:0000256" key="3">
    <source>
        <dbReference type="ARBA" id="ARBA00012663"/>
    </source>
</evidence>
<reference evidence="12" key="1">
    <citation type="submission" date="2016-03" db="EMBL/GenBank/DDBJ databases">
        <title>Mechanisms controlling the formation of the plant cell surface in tip-growing cells are functionally conserved among land plants.</title>
        <authorList>
            <person name="Honkanen S."/>
            <person name="Jones V.A."/>
            <person name="Morieri G."/>
            <person name="Champion C."/>
            <person name="Hetherington A.J."/>
            <person name="Kelly S."/>
            <person name="Saint-Marcoux D."/>
            <person name="Proust H."/>
            <person name="Prescott H."/>
            <person name="Dolan L."/>
        </authorList>
    </citation>
    <scope>NUCLEOTIDE SEQUENCE [LARGE SCALE GENOMIC DNA]</scope>
    <source>
        <tissue evidence="12">Whole gametophyte</tissue>
    </source>
</reference>
<evidence type="ECO:0000256" key="4">
    <source>
        <dbReference type="ARBA" id="ARBA00022729"/>
    </source>
</evidence>
<evidence type="ECO:0000313" key="13">
    <source>
        <dbReference type="Proteomes" id="UP000077202"/>
    </source>
</evidence>
<sequence length="1173" mass="129924">MKAGKKCKPKSAMIRCIGIHRVESLVRGFSIGSAVTKLNEDKILGRPGVATTARHRFGLALVVRISPEAKFKYLVACRIRFLAVPRQDARDLQTQLKPSTFSSREEIASPRSSRVSRVSPVNRSVAEMAEYVDYSLLPRRELQALCKLHKIPANKTNVFMAESLDALLNNAPRQQEEFQEEEIPAPDSPEVEKVVEKVKGRRAPKKALLAEPELDSLAGLLANSSLTCNFEQEATEQSVVLDSTSEEQVPNVDVQPTASIAVPVKGRRGRPRITKKEEPSIEAKIPQVDDDMLIAETDISIAEVVEETVQSTSEVVLEATNAEADWPKTWAEAALAASPLPAEAVEVNEESVVEEMPVKYIRRKNLARKQGKKAIAVVEESVAEESDPEPIAVLAEAEPEMLEVAPEAVAEETEKTSPQKEVKARKPKKAGSKSRRNAEVETVVAESLDVIMDQVVPEVTSYPTEDIIEECTGAVEDEEVGTSILKPCSFSISPSVLKEKPKPRKTKKASTKSRKNVEVPLVEDVCESTNEEPSVVVEKHVLRDFEQTDTNNMEDQMDQVEEQVTPVKKAGDLNSGAEDKENGNDALLQLSMRKLVKVAVADVFLWPEPQTVRWESGARIVLNPAFEISAPDHPELSSAVARYAALIRTERWYPVQVPRSVVITRKAGTDSEVVILNVFVVDLAADLQHGVDESYTIEISPTSSNASLSAGTVWGAMRGLETFSQLLRVAEPSANAPLYIERGVFISDKPNYPHRGILLDIARNFFPVEDIKRTIRALSHNKLNVLHLHITDAQSFPLEIKSEPDLAVKGSFGPQFIYYQEHVVDLVRYGRRHGVRVIPEIDAPGHTASWGGAHPDIVTCLDEFWLPNPADWSQRLASEPGSGQLNPLMDKTYEVVKNVIDEVAALFSDHFFHAGGDEVAPACWKRSDLVTDFLARPNDDARNNTLSDLLTTYIERTRAMIDVHNKTAVYWEDILLGAEVKVQRASVPAATTILQTWNNGPLNTKTLTAAGYRTIVSSNDFFYLDCGHGGFLGNDSQYDQNFNDDPTSTVNYGGRGGSWCAPFKTWARIYDYDITANLTEDEAKLVLGGEVALWSEQADETVLDAMLWPRSAALAESLWSGNRDPADATKKRSGDAIDRLNDWRFRLVHRGINAEPLQPLWCLKNPRMCNSVY</sequence>
<evidence type="ECO:0000256" key="1">
    <source>
        <dbReference type="ARBA" id="ARBA00001231"/>
    </source>
</evidence>
<keyword evidence="6" id="KW-0325">Glycoprotein</keyword>
<evidence type="ECO:0000259" key="10">
    <source>
        <dbReference type="Pfam" id="PF00728"/>
    </source>
</evidence>
<dbReference type="Gene3D" id="3.20.20.80">
    <property type="entry name" value="Glycosidases"/>
    <property type="match status" value="1"/>
</dbReference>